<dbReference type="OrthoDB" id="10251234at2759"/>
<comment type="subunit">
    <text evidence="8">Component of the Mediator complex.</text>
</comment>
<dbReference type="GO" id="GO:0070847">
    <property type="term" value="C:core mediator complex"/>
    <property type="evidence" value="ECO:0007669"/>
    <property type="project" value="TreeGrafter"/>
</dbReference>
<organism evidence="10 11">
    <name type="scientific">Trametes coccinea (strain BRFM310)</name>
    <name type="common">Pycnoporus coccineus</name>
    <dbReference type="NCBI Taxonomy" id="1353009"/>
    <lineage>
        <taxon>Eukaryota</taxon>
        <taxon>Fungi</taxon>
        <taxon>Dikarya</taxon>
        <taxon>Basidiomycota</taxon>
        <taxon>Agaricomycotina</taxon>
        <taxon>Agaricomycetes</taxon>
        <taxon>Polyporales</taxon>
        <taxon>Polyporaceae</taxon>
        <taxon>Trametes</taxon>
    </lineage>
</organism>
<comment type="subcellular location">
    <subcellularLocation>
        <location evidence="1 8">Nucleus</location>
    </subcellularLocation>
</comment>
<keyword evidence="8" id="KW-0010">Activator</keyword>
<dbReference type="GO" id="GO:0003712">
    <property type="term" value="F:transcription coregulator activity"/>
    <property type="evidence" value="ECO:0007669"/>
    <property type="project" value="InterPro"/>
</dbReference>
<evidence type="ECO:0000256" key="4">
    <source>
        <dbReference type="ARBA" id="ARBA00023015"/>
    </source>
</evidence>
<dbReference type="InterPro" id="IPR019313">
    <property type="entry name" value="Mediator_Med17"/>
</dbReference>
<gene>
    <name evidence="8" type="primary">MED17</name>
    <name evidence="10" type="ORF">PYCCODRAFT_1433625</name>
</gene>
<comment type="similarity">
    <text evidence="2 8">Belongs to the Mediator complex subunit 17 family.</text>
</comment>
<dbReference type="Proteomes" id="UP000193067">
    <property type="component" value="Unassembled WGS sequence"/>
</dbReference>
<dbReference type="STRING" id="1353009.A0A1Y2IVK9"/>
<evidence type="ECO:0000256" key="3">
    <source>
        <dbReference type="ARBA" id="ARBA00019610"/>
    </source>
</evidence>
<keyword evidence="5 8" id="KW-0804">Transcription</keyword>
<keyword evidence="4 8" id="KW-0805">Transcription regulation</keyword>
<feature type="region of interest" description="Disordered" evidence="9">
    <location>
        <begin position="17"/>
        <end position="46"/>
    </location>
</feature>
<sequence>MEEEPAWKKLKLSLERPYKDDNGEPIPELLDITPDGQHIYRPREDPTTAVGTKLRRIFLERGIDFFEAQSSSRAYPPPKIRDASTEDEGATDGEKHAESSNAMTPEELYKMRVSVLPQLYIAFGEMCQARDLLALLLSTSLPTQPSTLPPAPLAAAIVDKPPPILSVRAFDAQLTIGGKDKSLRAAADLFKGAAEKMEESRLAGERYWLDALKIRRGNWGLIPAPLPLGSATGKGADKTSKDFLISFGLEESPSAFRRRAIGRMAPMDSVDTEHPLEFPLRQRTRLRVSLTRLLPDGTKHMCHSRLTDLDDGSLDGALRAAQVEVVEQEIFSALIKEASSLPTASAEVSERLIVLDAAQNTELRFELVGSDSVALQRSEDTEPLCDVIYLSLHVLLLRAHSALKVQRLNKTSISRTMAAAAPATPPPPLLQPVIDMLQYQEFWGRVRDEIDRVVAGLRAAGVSAKVHYDPVADSGEALVAALQSEKTSPVGGEVLLRIDDRHTLRFTTSSPSTLTAHLPQATLSIASISQLTQLLGDEISSRLLRRICEIGAERCEKVNGTWFVDLLSGRSVGRWEGCVLDFRISFNGALIGCSASRVNRDGRASQIETYRPGGQLTLFEWICHTIDSSLGR</sequence>
<evidence type="ECO:0000256" key="1">
    <source>
        <dbReference type="ARBA" id="ARBA00004123"/>
    </source>
</evidence>
<comment type="function">
    <text evidence="8">Component of the Mediator complex, a coactivator involved in the regulated transcription of nearly all RNA polymerase II-dependent genes. Mediator functions as a bridge to convey information from gene-specific regulatory proteins to the basal RNA polymerase II transcription machinery. Mediator is recruited to promoters by direct interactions with regulatory proteins and serves as a scaffold for the assembly of a functional preinitiation complex with RNA polymerase II and the general transcription factors.</text>
</comment>
<evidence type="ECO:0000313" key="10">
    <source>
        <dbReference type="EMBL" id="OSD04241.1"/>
    </source>
</evidence>
<evidence type="ECO:0000256" key="6">
    <source>
        <dbReference type="ARBA" id="ARBA00023242"/>
    </source>
</evidence>
<evidence type="ECO:0000313" key="11">
    <source>
        <dbReference type="Proteomes" id="UP000193067"/>
    </source>
</evidence>
<dbReference type="GO" id="GO:0016592">
    <property type="term" value="C:mediator complex"/>
    <property type="evidence" value="ECO:0007669"/>
    <property type="project" value="InterPro"/>
</dbReference>
<evidence type="ECO:0000256" key="9">
    <source>
        <dbReference type="SAM" id="MobiDB-lite"/>
    </source>
</evidence>
<accession>A0A1Y2IVK9</accession>
<reference evidence="10 11" key="1">
    <citation type="journal article" date="2015" name="Biotechnol. Biofuels">
        <title>Enhanced degradation of softwood versus hardwood by the white-rot fungus Pycnoporus coccineus.</title>
        <authorList>
            <person name="Couturier M."/>
            <person name="Navarro D."/>
            <person name="Chevret D."/>
            <person name="Henrissat B."/>
            <person name="Piumi F."/>
            <person name="Ruiz-Duenas F.J."/>
            <person name="Martinez A.T."/>
            <person name="Grigoriev I.V."/>
            <person name="Riley R."/>
            <person name="Lipzen A."/>
            <person name="Berrin J.G."/>
            <person name="Master E.R."/>
            <person name="Rosso M.N."/>
        </authorList>
    </citation>
    <scope>NUCLEOTIDE SEQUENCE [LARGE SCALE GENOMIC DNA]</scope>
    <source>
        <strain evidence="10 11">BRFM310</strain>
    </source>
</reference>
<dbReference type="GO" id="GO:0006357">
    <property type="term" value="P:regulation of transcription by RNA polymerase II"/>
    <property type="evidence" value="ECO:0007669"/>
    <property type="project" value="InterPro"/>
</dbReference>
<evidence type="ECO:0000256" key="5">
    <source>
        <dbReference type="ARBA" id="ARBA00023163"/>
    </source>
</evidence>
<dbReference type="EMBL" id="KZ084097">
    <property type="protein sequence ID" value="OSD04241.1"/>
    <property type="molecule type" value="Genomic_DNA"/>
</dbReference>
<dbReference type="Pfam" id="PF10156">
    <property type="entry name" value="Med17"/>
    <property type="match status" value="1"/>
</dbReference>
<evidence type="ECO:0000256" key="7">
    <source>
        <dbReference type="ARBA" id="ARBA00032014"/>
    </source>
</evidence>
<name>A0A1Y2IVK9_TRAC3</name>
<evidence type="ECO:0000256" key="2">
    <source>
        <dbReference type="ARBA" id="ARBA00005635"/>
    </source>
</evidence>
<keyword evidence="11" id="KW-1185">Reference proteome</keyword>
<dbReference type="PANTHER" id="PTHR13114:SF7">
    <property type="entry name" value="MEDIATOR OF RNA POLYMERASE II TRANSCRIPTION SUBUNIT 17"/>
    <property type="match status" value="1"/>
</dbReference>
<keyword evidence="6 8" id="KW-0539">Nucleus</keyword>
<protein>
    <recommendedName>
        <fullName evidence="3 8">Mediator of RNA polymerase II transcription subunit 17</fullName>
    </recommendedName>
    <alternativeName>
        <fullName evidence="7 8">Mediator complex subunit 17</fullName>
    </alternativeName>
</protein>
<dbReference type="PANTHER" id="PTHR13114">
    <property type="entry name" value="MEDIATOR OF RNA POLYMERASE II TRANSCRIPTION SUBUNIT 17"/>
    <property type="match status" value="1"/>
</dbReference>
<proteinExistence type="inferred from homology"/>
<dbReference type="AlphaFoldDB" id="A0A1Y2IVK9"/>
<feature type="region of interest" description="Disordered" evidence="9">
    <location>
        <begin position="72"/>
        <end position="100"/>
    </location>
</feature>
<evidence type="ECO:0000256" key="8">
    <source>
        <dbReference type="RuleBase" id="RU364140"/>
    </source>
</evidence>